<keyword evidence="9" id="KW-1185">Reference proteome</keyword>
<evidence type="ECO:0000256" key="5">
    <source>
        <dbReference type="ARBA" id="ARBA00022989"/>
    </source>
</evidence>
<evidence type="ECO:0000256" key="3">
    <source>
        <dbReference type="ARBA" id="ARBA00022692"/>
    </source>
</evidence>
<organism evidence="9 10">
    <name type="scientific">Priapulus caudatus</name>
    <name type="common">Priapulid worm</name>
    <dbReference type="NCBI Taxonomy" id="37621"/>
    <lineage>
        <taxon>Eukaryota</taxon>
        <taxon>Metazoa</taxon>
        <taxon>Ecdysozoa</taxon>
        <taxon>Scalidophora</taxon>
        <taxon>Priapulida</taxon>
        <taxon>Priapulimorpha</taxon>
        <taxon>Priapulimorphida</taxon>
        <taxon>Priapulidae</taxon>
        <taxon>Priapulus</taxon>
    </lineage>
</organism>
<feature type="transmembrane region" description="Helical" evidence="8">
    <location>
        <begin position="147"/>
        <end position="166"/>
    </location>
</feature>
<evidence type="ECO:0000256" key="8">
    <source>
        <dbReference type="SAM" id="Phobius"/>
    </source>
</evidence>
<evidence type="ECO:0000256" key="2">
    <source>
        <dbReference type="ARBA" id="ARBA00022448"/>
    </source>
</evidence>
<dbReference type="RefSeq" id="XP_014669153.1">
    <property type="nucleotide sequence ID" value="XM_014813667.1"/>
</dbReference>
<keyword evidence="2 7" id="KW-0813">Transport</keyword>
<dbReference type="PROSITE" id="PS50267">
    <property type="entry name" value="NA_NEUROTRAN_SYMP_3"/>
    <property type="match status" value="2"/>
</dbReference>
<sequence>MEQQQSKNGAVQTGAKEVQVALSDEPPPRETWNKKAEFLLAVIGFAVDLGNVWRFPYICYRNGGGAFFIPYMIMYLVGGLPLFYLELALGQRHRCGCISVWDKVCPLFKVLLDELKGLATECNVNDNVIRGVLKIHHSEGLEDLGPIKWDIALCLMAVFVLVYFALWKGIKTSGKFGGLESLITGLCDEYPKIKKNRELFVGLLMIYCFLGALPTCTYGGNYMIQFYDAFGIPLSILFIVFLESVAVCWFYGVDRFSSDIETMVGFRPGIYWRLCWTLFSPVFMLRLHVLTRPLEPPTQTPAAALAVAEKTAV</sequence>
<dbReference type="PANTHER" id="PTHR11616:SF279">
    <property type="entry name" value="SODIUM-DEPENDENT SEROTONIN TRANSPORTER"/>
    <property type="match status" value="1"/>
</dbReference>
<evidence type="ECO:0000256" key="1">
    <source>
        <dbReference type="ARBA" id="ARBA00004141"/>
    </source>
</evidence>
<feature type="transmembrane region" description="Helical" evidence="8">
    <location>
        <begin position="230"/>
        <end position="251"/>
    </location>
</feature>
<evidence type="ECO:0000256" key="4">
    <source>
        <dbReference type="ARBA" id="ARBA00022847"/>
    </source>
</evidence>
<protein>
    <recommendedName>
        <fullName evidence="7">Transporter</fullName>
    </recommendedName>
</protein>
<dbReference type="PANTHER" id="PTHR11616">
    <property type="entry name" value="SODIUM/CHLORIDE DEPENDENT TRANSPORTER"/>
    <property type="match status" value="1"/>
</dbReference>
<keyword evidence="4 7" id="KW-0769">Symport</keyword>
<dbReference type="PRINTS" id="PR00176">
    <property type="entry name" value="NANEUSMPORT"/>
</dbReference>
<keyword evidence="5 8" id="KW-1133">Transmembrane helix</keyword>
<comment type="similarity">
    <text evidence="7">Belongs to the sodium:neurotransmitter symporter (SNF) (TC 2.A.22) family.</text>
</comment>
<keyword evidence="3 7" id="KW-0812">Transmembrane</keyword>
<keyword evidence="6 8" id="KW-0472">Membrane</keyword>
<dbReference type="InterPro" id="IPR037272">
    <property type="entry name" value="SNS_sf"/>
</dbReference>
<dbReference type="GeneID" id="106810351"/>
<evidence type="ECO:0000313" key="9">
    <source>
        <dbReference type="Proteomes" id="UP000695022"/>
    </source>
</evidence>
<dbReference type="Pfam" id="PF00209">
    <property type="entry name" value="SNF"/>
    <property type="match status" value="3"/>
</dbReference>
<name>A0ABM1EAD2_PRICU</name>
<feature type="transmembrane region" description="Helical" evidence="8">
    <location>
        <begin position="65"/>
        <end position="84"/>
    </location>
</feature>
<evidence type="ECO:0000256" key="7">
    <source>
        <dbReference type="RuleBase" id="RU003732"/>
    </source>
</evidence>
<reference evidence="10" key="1">
    <citation type="submission" date="2025-08" db="UniProtKB">
        <authorList>
            <consortium name="RefSeq"/>
        </authorList>
    </citation>
    <scope>IDENTIFICATION</scope>
</reference>
<dbReference type="PROSITE" id="PS00610">
    <property type="entry name" value="NA_NEUROTRAN_SYMP_1"/>
    <property type="match status" value="1"/>
</dbReference>
<feature type="transmembrane region" description="Helical" evidence="8">
    <location>
        <begin position="199"/>
        <end position="224"/>
    </location>
</feature>
<comment type="subcellular location">
    <subcellularLocation>
        <location evidence="1">Membrane</location>
        <topology evidence="1">Multi-pass membrane protein</topology>
    </subcellularLocation>
</comment>
<evidence type="ECO:0000313" key="10">
    <source>
        <dbReference type="RefSeq" id="XP_014669153.1"/>
    </source>
</evidence>
<dbReference type="InterPro" id="IPR000175">
    <property type="entry name" value="Na/ntran_symport"/>
</dbReference>
<gene>
    <name evidence="10" type="primary">LOC106810351</name>
</gene>
<accession>A0ABM1EAD2</accession>
<proteinExistence type="inferred from homology"/>
<evidence type="ECO:0000256" key="6">
    <source>
        <dbReference type="ARBA" id="ARBA00023136"/>
    </source>
</evidence>
<dbReference type="Proteomes" id="UP000695022">
    <property type="component" value="Unplaced"/>
</dbReference>
<dbReference type="SUPFAM" id="SSF161070">
    <property type="entry name" value="SNF-like"/>
    <property type="match status" value="2"/>
</dbReference>